<evidence type="ECO:0000256" key="4">
    <source>
        <dbReference type="ARBA" id="ARBA00022692"/>
    </source>
</evidence>
<keyword evidence="4 7" id="KW-0812">Transmembrane</keyword>
<evidence type="ECO:0000256" key="3">
    <source>
        <dbReference type="ARBA" id="ARBA00022475"/>
    </source>
</evidence>
<reference evidence="11 12" key="1">
    <citation type="journal article" date="2014" name="Front. Genet.">
        <title>Genome and metabolic network of "Candidatus Phaeomarinobacter ectocarpi" Ec32, a new candidate genus of Alphaproteobacteria frequently associated with brown algae.</title>
        <authorList>
            <person name="Dittami S.M."/>
            <person name="Barbeyron T."/>
            <person name="Boyen C."/>
            <person name="Cambefort J."/>
            <person name="Collet G."/>
            <person name="Delage L."/>
            <person name="Gobet A."/>
            <person name="Groisillier A."/>
            <person name="Leblanc C."/>
            <person name="Michel G."/>
            <person name="Scornet D."/>
            <person name="Siegel A."/>
            <person name="Tapia J.E."/>
            <person name="Tonon T."/>
        </authorList>
    </citation>
    <scope>NUCLEOTIDE SEQUENCE [LARGE SCALE GENOMIC DNA]</scope>
    <source>
        <strain evidence="11 12">Ec32</strain>
    </source>
</reference>
<feature type="transmembrane region" description="Helical" evidence="7">
    <location>
        <begin position="96"/>
        <end position="120"/>
    </location>
</feature>
<evidence type="ECO:0000256" key="6">
    <source>
        <dbReference type="ARBA" id="ARBA00023136"/>
    </source>
</evidence>
<feature type="domain" description="Concentrative nucleoside transporter C-terminal" evidence="9">
    <location>
        <begin position="210"/>
        <end position="414"/>
    </location>
</feature>
<dbReference type="Proteomes" id="UP000032160">
    <property type="component" value="Chromosome I"/>
</dbReference>
<feature type="transmembrane region" description="Helical" evidence="7">
    <location>
        <begin position="303"/>
        <end position="320"/>
    </location>
</feature>
<dbReference type="RefSeq" id="WP_043948715.1">
    <property type="nucleotide sequence ID" value="NZ_HG966617.1"/>
</dbReference>
<sequence length="417" mass="43291">MDFLGLQSLFGLLVFVGLAWCLSENRQIFAWKTVLAGLIAQLVIALLFLRVPFAHQAMLSLNGLVDALMAATRAGTSFVFGYIGGGDAPFDVTNPAAGFSLAFQSLPIVLVVSALAALLWHWRILPIVIGALSAVLRRTLNIGGALGLASGANVFMGMVEAPILIRPYLARLSRSELFALMSVGLATVAGTVLVLYASVIGARVDGALGHIIAASFISLPAAIIIARIMVPETTQGTSVGDDVPSLEYRGSMDAVVQGTTSGLQLMLAIAAMLIVAVALVALADITLGVLPDVAGAPLTLERVFGWLFAPIVWAMGIPWSETGNAGSLMGIKTVLNEFLAYLALTNLEPGALSERSQLIMVYALCGFANPGSVGIMIGGLTNLVPERRDEIIGLAGKAFVAGTLATCMTGAVVGVVS</sequence>
<comment type="subcellular location">
    <subcellularLocation>
        <location evidence="1">Cell membrane</location>
        <topology evidence="1">Multi-pass membrane protein</topology>
    </subcellularLocation>
</comment>
<proteinExistence type="inferred from homology"/>
<keyword evidence="6 7" id="KW-0472">Membrane</keyword>
<evidence type="ECO:0000259" key="8">
    <source>
        <dbReference type="Pfam" id="PF01773"/>
    </source>
</evidence>
<dbReference type="InterPro" id="IPR008276">
    <property type="entry name" value="C_nuclsd_transpt"/>
</dbReference>
<dbReference type="AlphaFoldDB" id="X5MAC6"/>
<feature type="transmembrane region" description="Helical" evidence="7">
    <location>
        <begin position="29"/>
        <end position="49"/>
    </location>
</feature>
<evidence type="ECO:0000256" key="5">
    <source>
        <dbReference type="ARBA" id="ARBA00022989"/>
    </source>
</evidence>
<evidence type="ECO:0000259" key="10">
    <source>
        <dbReference type="Pfam" id="PF07670"/>
    </source>
</evidence>
<comment type="similarity">
    <text evidence="2">Belongs to the concentrative nucleoside transporter (CNT) (TC 2.A.41) family.</text>
</comment>
<dbReference type="HOGENOM" id="CLU_016813_4_2_5"/>
<feature type="transmembrane region" description="Helical" evidence="7">
    <location>
        <begin position="359"/>
        <end position="379"/>
    </location>
</feature>
<feature type="transmembrane region" description="Helical" evidence="7">
    <location>
        <begin position="265"/>
        <end position="291"/>
    </location>
</feature>
<dbReference type="Pfam" id="PF07670">
    <property type="entry name" value="Gate"/>
    <property type="match status" value="1"/>
</dbReference>
<feature type="transmembrane region" description="Helical" evidence="7">
    <location>
        <begin position="211"/>
        <end position="230"/>
    </location>
</feature>
<dbReference type="Pfam" id="PF07662">
    <property type="entry name" value="Nucleos_tra2_C"/>
    <property type="match status" value="1"/>
</dbReference>
<dbReference type="OrthoDB" id="9766455at2"/>
<keyword evidence="5 7" id="KW-1133">Transmembrane helix</keyword>
<dbReference type="PANTHER" id="PTHR10590:SF4">
    <property type="entry name" value="SOLUTE CARRIER FAMILY 28 MEMBER 3"/>
    <property type="match status" value="1"/>
</dbReference>
<evidence type="ECO:0000259" key="9">
    <source>
        <dbReference type="Pfam" id="PF07662"/>
    </source>
</evidence>
<evidence type="ECO:0000256" key="2">
    <source>
        <dbReference type="ARBA" id="ARBA00009033"/>
    </source>
</evidence>
<evidence type="ECO:0000313" key="11">
    <source>
        <dbReference type="EMBL" id="CDO60743.1"/>
    </source>
</evidence>
<evidence type="ECO:0000256" key="7">
    <source>
        <dbReference type="SAM" id="Phobius"/>
    </source>
</evidence>
<accession>X5MAC6</accession>
<evidence type="ECO:0000256" key="1">
    <source>
        <dbReference type="ARBA" id="ARBA00004651"/>
    </source>
</evidence>
<dbReference type="PANTHER" id="PTHR10590">
    <property type="entry name" value="SODIUM/NUCLEOSIDE COTRANSPORTER"/>
    <property type="match status" value="1"/>
</dbReference>
<dbReference type="EMBL" id="HG966617">
    <property type="protein sequence ID" value="CDO60743.1"/>
    <property type="molecule type" value="Genomic_DNA"/>
</dbReference>
<keyword evidence="12" id="KW-1185">Reference proteome</keyword>
<protein>
    <submittedName>
        <fullName evidence="11">Nucleoside permease NupC</fullName>
    </submittedName>
</protein>
<dbReference type="GO" id="GO:0005337">
    <property type="term" value="F:nucleoside transmembrane transporter activity"/>
    <property type="evidence" value="ECO:0007669"/>
    <property type="project" value="InterPro"/>
</dbReference>
<dbReference type="InterPro" id="IPR002668">
    <property type="entry name" value="CNT_N_dom"/>
</dbReference>
<gene>
    <name evidence="11" type="ORF">BN1012_Phect2530</name>
</gene>
<dbReference type="GO" id="GO:0015293">
    <property type="term" value="F:symporter activity"/>
    <property type="evidence" value="ECO:0007669"/>
    <property type="project" value="TreeGrafter"/>
</dbReference>
<feature type="domain" description="Concentrative nucleoside transporter N-terminal" evidence="8">
    <location>
        <begin position="10"/>
        <end position="82"/>
    </location>
</feature>
<feature type="transmembrane region" description="Helical" evidence="7">
    <location>
        <begin position="391"/>
        <end position="416"/>
    </location>
</feature>
<feature type="domain" description="Nucleoside transporter/FeoB GTPase Gate" evidence="10">
    <location>
        <begin position="103"/>
        <end position="202"/>
    </location>
</feature>
<dbReference type="InterPro" id="IPR011642">
    <property type="entry name" value="Gate_dom"/>
</dbReference>
<evidence type="ECO:0000313" key="12">
    <source>
        <dbReference type="Proteomes" id="UP000032160"/>
    </source>
</evidence>
<feature type="transmembrane region" description="Helical" evidence="7">
    <location>
        <begin position="140"/>
        <end position="165"/>
    </location>
</feature>
<feature type="transmembrane region" description="Helical" evidence="7">
    <location>
        <begin position="177"/>
        <end position="199"/>
    </location>
</feature>
<keyword evidence="3" id="KW-1003">Cell membrane</keyword>
<dbReference type="InterPro" id="IPR011657">
    <property type="entry name" value="CNT_C_dom"/>
</dbReference>
<organism evidence="11 12">
    <name type="scientific">Candidatus Phaeomarinibacter ectocarpi</name>
    <dbReference type="NCBI Taxonomy" id="1458461"/>
    <lineage>
        <taxon>Bacteria</taxon>
        <taxon>Pseudomonadati</taxon>
        <taxon>Pseudomonadota</taxon>
        <taxon>Alphaproteobacteria</taxon>
        <taxon>Hyphomicrobiales</taxon>
        <taxon>Parvibaculaceae</taxon>
        <taxon>Candidatus Phaeomarinibacter</taxon>
    </lineage>
</organism>
<dbReference type="KEGG" id="pect:BN1012_Phect2530"/>
<dbReference type="GO" id="GO:0005886">
    <property type="term" value="C:plasma membrane"/>
    <property type="evidence" value="ECO:0007669"/>
    <property type="project" value="UniProtKB-SubCell"/>
</dbReference>
<dbReference type="Pfam" id="PF01773">
    <property type="entry name" value="Nucleos_tra2_N"/>
    <property type="match status" value="1"/>
</dbReference>
<dbReference type="STRING" id="1458461.BN1012_Phect2530"/>
<name>X5MAC6_9HYPH</name>
<dbReference type="PATRIC" id="fig|1458461.3.peg.2535"/>